<evidence type="ECO:0000313" key="2">
    <source>
        <dbReference type="Proteomes" id="UP000585638"/>
    </source>
</evidence>
<name>A0A7W9KNA4_9PSEU</name>
<evidence type="ECO:0000313" key="1">
    <source>
        <dbReference type="EMBL" id="MBB5895710.1"/>
    </source>
</evidence>
<sequence>MGMPRAERPLENGPLRDFAAGLRRLRIDAGSPPYRELGARAHYSASVLSDVAGGR</sequence>
<dbReference type="EMBL" id="JACHIR010000001">
    <property type="protein sequence ID" value="MBB5895710.1"/>
    <property type="molecule type" value="Genomic_DNA"/>
</dbReference>
<accession>A0A7W9KNA4</accession>
<organism evidence="1 2">
    <name type="scientific">Kutzneria kofuensis</name>
    <dbReference type="NCBI Taxonomy" id="103725"/>
    <lineage>
        <taxon>Bacteria</taxon>
        <taxon>Bacillati</taxon>
        <taxon>Actinomycetota</taxon>
        <taxon>Actinomycetes</taxon>
        <taxon>Pseudonocardiales</taxon>
        <taxon>Pseudonocardiaceae</taxon>
        <taxon>Kutzneria</taxon>
    </lineage>
</organism>
<reference evidence="1 2" key="1">
    <citation type="submission" date="2020-08" db="EMBL/GenBank/DDBJ databases">
        <title>Sequencing the genomes of 1000 actinobacteria strains.</title>
        <authorList>
            <person name="Klenk H.-P."/>
        </authorList>
    </citation>
    <scope>NUCLEOTIDE SEQUENCE [LARGE SCALE GENOMIC DNA]</scope>
    <source>
        <strain evidence="1 2">DSM 43851</strain>
    </source>
</reference>
<proteinExistence type="predicted"/>
<gene>
    <name evidence="1" type="ORF">BJ998_006906</name>
</gene>
<dbReference type="Proteomes" id="UP000585638">
    <property type="component" value="Unassembled WGS sequence"/>
</dbReference>
<dbReference type="AlphaFoldDB" id="A0A7W9KNA4"/>
<evidence type="ECO:0008006" key="3">
    <source>
        <dbReference type="Google" id="ProtNLM"/>
    </source>
</evidence>
<comment type="caution">
    <text evidence="1">The sequence shown here is derived from an EMBL/GenBank/DDBJ whole genome shotgun (WGS) entry which is preliminary data.</text>
</comment>
<keyword evidence="2" id="KW-1185">Reference proteome</keyword>
<protein>
    <recommendedName>
        <fullName evidence="3">Helix-turn-helix protein</fullName>
    </recommendedName>
</protein>